<feature type="region of interest" description="Disordered" evidence="1">
    <location>
        <begin position="76"/>
        <end position="195"/>
    </location>
</feature>
<name>A0AAV4IL57_9GAST</name>
<feature type="compositionally biased region" description="Polar residues" evidence="1">
    <location>
        <begin position="173"/>
        <end position="191"/>
    </location>
</feature>
<evidence type="ECO:0008006" key="4">
    <source>
        <dbReference type="Google" id="ProtNLM"/>
    </source>
</evidence>
<evidence type="ECO:0000256" key="1">
    <source>
        <dbReference type="SAM" id="MobiDB-lite"/>
    </source>
</evidence>
<comment type="caution">
    <text evidence="2">The sequence shown here is derived from an EMBL/GenBank/DDBJ whole genome shotgun (WGS) entry which is preliminary data.</text>
</comment>
<reference evidence="2 3" key="1">
    <citation type="journal article" date="2021" name="Elife">
        <title>Chloroplast acquisition without the gene transfer in kleptoplastic sea slugs, Plakobranchus ocellatus.</title>
        <authorList>
            <person name="Maeda T."/>
            <person name="Takahashi S."/>
            <person name="Yoshida T."/>
            <person name="Shimamura S."/>
            <person name="Takaki Y."/>
            <person name="Nagai Y."/>
            <person name="Toyoda A."/>
            <person name="Suzuki Y."/>
            <person name="Arimoto A."/>
            <person name="Ishii H."/>
            <person name="Satoh N."/>
            <person name="Nishiyama T."/>
            <person name="Hasebe M."/>
            <person name="Maruyama T."/>
            <person name="Minagawa J."/>
            <person name="Obokata J."/>
            <person name="Shigenobu S."/>
        </authorList>
    </citation>
    <scope>NUCLEOTIDE SEQUENCE [LARGE SCALE GENOMIC DNA]</scope>
</reference>
<evidence type="ECO:0000313" key="3">
    <source>
        <dbReference type="Proteomes" id="UP000762676"/>
    </source>
</evidence>
<organism evidence="2 3">
    <name type="scientific">Elysia marginata</name>
    <dbReference type="NCBI Taxonomy" id="1093978"/>
    <lineage>
        <taxon>Eukaryota</taxon>
        <taxon>Metazoa</taxon>
        <taxon>Spiralia</taxon>
        <taxon>Lophotrochozoa</taxon>
        <taxon>Mollusca</taxon>
        <taxon>Gastropoda</taxon>
        <taxon>Heterobranchia</taxon>
        <taxon>Euthyneura</taxon>
        <taxon>Panpulmonata</taxon>
        <taxon>Sacoglossa</taxon>
        <taxon>Placobranchoidea</taxon>
        <taxon>Plakobranchidae</taxon>
        <taxon>Elysia</taxon>
    </lineage>
</organism>
<dbReference type="EMBL" id="BMAT01002583">
    <property type="protein sequence ID" value="GFS09611.1"/>
    <property type="molecule type" value="Genomic_DNA"/>
</dbReference>
<keyword evidence="3" id="KW-1185">Reference proteome</keyword>
<accession>A0AAV4IL57</accession>
<protein>
    <recommendedName>
        <fullName evidence="4">Mitochondria-eating protein</fullName>
    </recommendedName>
</protein>
<sequence>MDSGDMLQLSRIEAFKFSFNNRLGCCEILRSLFCGRSVGIEEARRYIAEHGTSSIATKLSTFVAIYDRNVSSLQADASVRPEPAQDSQDRPAVPSQQAVRPVLPRGDEAESSQQARPARRPRRDRPERPQQTIISAPSVESRPAHSPQVRPEQSQQTVRSAPPREDRPAPSPQVRSAQRGNTVQSMGNNHEQVGVREVKRSIYDCRDDGVQNRREGLNNLWQEVHQLNTELRGAIRGDQPEDIIKDIQRRRNVAYIRYSGRASLNATRTDLNLTNLGDLWRADGNMVGPVFSEVYDNQYTDAWERLTENLGFNDRKAREFLYDIVLQTYVEVDLFLESEVESEIKRRHPNRAVNDLSKEERGSVETWIKQKVVGSQRDLGDVNNPEYLINMKQDVFECIANNLRVPAEYRADADIKNYILACIRACAFLVMHDPKVSMYIPERGLPKEACFSRLGGREGAGIDYVVWPALALYEGANGMVAIGIVQLMD</sequence>
<dbReference type="Proteomes" id="UP000762676">
    <property type="component" value="Unassembled WGS sequence"/>
</dbReference>
<dbReference type="AlphaFoldDB" id="A0AAV4IL57"/>
<evidence type="ECO:0000313" key="2">
    <source>
        <dbReference type="EMBL" id="GFS09611.1"/>
    </source>
</evidence>
<gene>
    <name evidence="2" type="ORF">ElyMa_001303000</name>
</gene>
<proteinExistence type="predicted"/>